<feature type="domain" description="Cadherin" evidence="4">
    <location>
        <begin position="2262"/>
        <end position="2377"/>
    </location>
</feature>
<keyword evidence="1" id="KW-0812">Transmembrane</keyword>
<feature type="domain" description="Cadherin" evidence="4">
    <location>
        <begin position="1436"/>
        <end position="1533"/>
    </location>
</feature>
<dbReference type="NCBIfam" id="NF033682">
    <property type="entry name" value="retention_LapA"/>
    <property type="match status" value="1"/>
</dbReference>
<dbReference type="PROSITE" id="PS00330">
    <property type="entry name" value="HEMOLYSIN_CALCIUM"/>
    <property type="match status" value="2"/>
</dbReference>
<dbReference type="SMART" id="SM00112">
    <property type="entry name" value="CA"/>
    <property type="match status" value="11"/>
</dbReference>
<dbReference type="EMBL" id="CP058627">
    <property type="protein sequence ID" value="QLG89256.1"/>
    <property type="molecule type" value="Genomic_DNA"/>
</dbReference>
<dbReference type="SUPFAM" id="SSF49313">
    <property type="entry name" value="Cadherin-like"/>
    <property type="match status" value="7"/>
</dbReference>
<sequence length="3261" mass="333982">MAETIIGSSNSAKAITVVEGEAFIRDASGKVSPVAAGDVLQEGQVIFTSSTGHVTLLLPNGQVLELGADRNLLLDGDVTASAPTDPTEALVANAGSSADQIINAINAGKDLSEELDATAAGLNAGAGGEDGHGFVRLLRIAEAVDPVSFEFKTELNPVHDSIEPAANPAAVVLLPENQQPVGQNQSATTPEDTPVRGQAIAQDSDGDVLSYSKSSDPAHGTVTVDGKGAWVYTPNKDFNGNDSFTILVDDGKGGKDTITVNVGVTPVNDPPVLVDANGQPLGNDMAVSTPEDTPVSGKLDAKDPDGDTLTFSKTSDPAHGSVTVDPNGGWTYTPNKDYNGPDSFTVLVDDGKGGKDTITVNVGVTPVNDPPVPVDPKVPGESFDPATGNYSHTTPEDTAVSGKVIATDKDGDTLTYTLNSQPTHGTVVFKADGSYTYTPSADYNGKDSFTVLVDDGHGGKVTSTVNIDVTPVNDPPVPVDPKVPGETFDPATGNYSHTTPEDTAVSGKVIATDKDGDTLTYTLNSQPTHGTVVFKADGSYTYTPGQDYNGKDSFTVLVDDGHGGKVTSTVNIDITPVNDAPDAINDTTSTAINTPVVNVNVLGNDKDVDGDTLTVTKAELADTTKGTVTLNADGTINFTPATNVTGPVVVNYTISDGHGGTDTAQLTINVGANTPPTGADKTLTLAEDTNVTVKASDFGFSDADAGQTLSAVRIDSLPANGQLTLNGAAVTAGQEISVLDLNAGKLVFTPAADANGNNYANFTFSVKDSSGAFDTVPNKVTFDVTPVNDTPTPVDPKVPGETFDPASGNYSHTTPEDTAVSGKVTATDKDGDTLTYTLNSQPAHGTVVFKADGSYTYTPSQDYNGKDSFTVLVDDGHGGKVTSTVNIDVTPVNDPPVPVDPKVPGESFDPATGNYSHTTPEDTAVSGKVIATDKDGDTLTYTLNSQPTHGTVVFKADGSYTYTPSADYNGKDSFTVLVDDGHGGKVTSTVNIDVTPVNDPPVPVDPKVPGETFDPATGNYSHTTPEDTAVSGKVIATDKDGDTLTYTLNSQPTHGTVVFKADGSYTYTPGQDYNGKDSFTVLVDDGHGGKVTSTVNIDITPVNDAPDAINDTTSTAINTPVVNVNVLGNDKDVDGDTLTVTKAELADTTKGTVTLNADGTINFTPATNVTGPVVVNYTISDGHGGTDTAQLTINVGANTPPTGADKTLTLAEDTNVTVKASDFGFSDADAGQTLSAVRIDSLPANGQLTLNGAAVTAGQEISVLDLNAGKLVFTPAADANGNNYANFTFSVKDSSGAFDTVPNKVTFDVTPVNDTPTPVDPKVPGETFDPASGNYSHTTPEDTAVSGKVTATDKDGDTLTYTLNSQPAHGTVVFKADGSYTYTPSQDYNGKDSFTVLVDDGHGGKVTSTVNIDVTPVNDPPVPVDPKVPGESFDPATGNYSHTTPEDTAVSGKVIATDKDGDTLTYTLNSQPTHGTVVFKADGSYTYTPSADYNGKDSFTVLVDDGHGGKVTSTVNIDVTPVNDPPVPVDPKVPGETFDPATGNYSHTTPEDTAVSGKVIATDKDGDTLTYTLNSQPTHGTVVFKADGSYTYTPGQDYNGKDSFTVLVDDGHGGKVTSTVNIDITPVNDAPDAINDTTSTAINTPVVNVNVLGNDKDVDGDTLTVTKAELADTTKGTVTLNADGTINFTPATNVTGPVVVNYTISDGHGGTDTAQLTINVGANTPPTGADKTLTLAEDTNVTVKASDFGFSDADAGQTLSAVRIDSLPANGQLTLNGAAVTAGQEISVLDLNAGKLVFTPAADANGNNYANFTFSVKDSSGAFDTVPNKVTFDVTPVNDTPTPVDPKVPGETFDPASGNYSHTTPEDTAVSGKVTATDKDGDTLTYTLNSQPAHGTVVFKADGSYTYTPSQDYNGKDSFTVLVDDGHGGKVTSTVNIDVTPVNDPPVPVDPKVPGESFDPATGNYSHTTPEDTAVSGKVIATDKDGDTLTYTLNSQPTHGTVVFKADGSYTYTPSQDYNGKDSFTVLVDDGHGGKVTSTVNIDITPVNDAPDAINDVTTTAYNTPVVNVNVLGNDKDVDGDTLTVTKAELADTTKGTITLNADGTINFTPATNVTGPVVVNYTISDGHGGTDTAQLTINVGNDATPPSIANQSFTYAENQTTGAIVGSVTASDNTGVTGYGFKWANGSINATSEDGFYSINAAGKISLTAAGVASTMNDFDDTGAGAKNSSSYTVDVVDAAGNHSSATVTLGVTDLDDTAPVIANQSFTYAENQTAGAIVGSVTATDNTGVTGYGFKWANGSINATSEDGFYSINAAGKISLTAAGVDSTMNDFDDTGAGAKNSSSYTVDVVDAAGNHSSATVTLGVTDLDDTAPVIANQSFTYAENQTTGAIVGSVTATDNTGVTGYGFKWANGSINATSEDGFYSINAAGKITLTAAGVASTMNDFDDTGAGAKNSSSYTVDVVDAAGNHSSATVTLGVTDLDDTAPVIANQSFTYAENQTAGAIVGSVTATDNTGVTGYGFKWANGSINATSEDGFYSINAAGKISLTAAGVASTMNDFDDTGASAKNSSSYTVDVVDAAGNHSSATVTLGVTDLDDTAPVIANQSFTYAENQTAGAIVGSVTATDNTGVTGYGFKWANGSINATSEDGFYSINAAGKISLTAAGVASTMNDFDDTGAGAKNSSSYTVDVVDAAGNHSSATVTLGVTDLDDTAPVIANQSFTYAENQTTGAVVGSVVASDNVGVVAYGFKWASGSVATTSEDGFYKIDSTGKITLTAAGIASTMNDFDDTGASAKNSSNYVIDVMDAARNHSTATVTLSVTDLDDTAPTIANQTFSYAENQATGAIVGSVVASDNTGVTGYGFKWSNGTINATSQDGFYSINSAGKISLTAAGVASTMNDFDDTGASAKNSSNYTIDVVDAAGNHSTATVGLNVTDLGDFNGGGGVDTFMLSKNGGNNAILNISLNTYMLPNGQWADVGAGPGMGVTKQVAVTLQTDLFVNSSDSNDYVDLGVSYGNNTVYTGSSLPNATTGQPSQTTLLNTDFMQKDVITDADGIGITNIMSPVQPITDTVVMGHGNDTVYGGGGNLTAYGADGNDTLRGNSGVDGLRGGAGNDTLIGGAGNDVLRGDSGSDVFKWTLGDQGSVGTPARDIVMDFNNAKSGNVAGDVDALDLRDLLQGETHNAAVTGDIGNLLNHLHFEKSGSDTIVHISSKGEFSGSNWVAKEDQVITLQGVDLTTAGNDQAIIQDLLKNGKLITD</sequence>
<evidence type="ECO:0000256" key="3">
    <source>
        <dbReference type="SAM" id="MobiDB-lite"/>
    </source>
</evidence>
<dbReference type="NCBIfam" id="TIGR03661">
    <property type="entry name" value="T1SS_VCA0849"/>
    <property type="match status" value="1"/>
</dbReference>
<dbReference type="InterPro" id="IPR010221">
    <property type="entry name" value="VCBS_dom"/>
</dbReference>
<dbReference type="InterPro" id="IPR015919">
    <property type="entry name" value="Cadherin-like_sf"/>
</dbReference>
<gene>
    <name evidence="5" type="ORF">HQ393_13950</name>
</gene>
<name>A0A7H9BLL0_9NEIS</name>
<feature type="domain" description="Cadherin" evidence="4">
    <location>
        <begin position="1541"/>
        <end position="1647"/>
    </location>
</feature>
<dbReference type="NCBIfam" id="TIGR01965">
    <property type="entry name" value="VCBS_repeat"/>
    <property type="match status" value="8"/>
</dbReference>
<keyword evidence="2" id="KW-0472">Membrane</keyword>
<dbReference type="InterPro" id="IPR011049">
    <property type="entry name" value="Serralysin-like_metalloprot_C"/>
</dbReference>
<feature type="domain" description="Cadherin" evidence="4">
    <location>
        <begin position="2604"/>
        <end position="2719"/>
    </location>
</feature>
<dbReference type="InterPro" id="IPR002126">
    <property type="entry name" value="Cadherin-like_dom"/>
</dbReference>
<dbReference type="Proteomes" id="UP000509597">
    <property type="component" value="Chromosome"/>
</dbReference>
<dbReference type="InterPro" id="IPR018511">
    <property type="entry name" value="Hemolysin-typ_Ca-bd_CS"/>
</dbReference>
<feature type="domain" description="Cadherin" evidence="4">
    <location>
        <begin position="2148"/>
        <end position="2263"/>
    </location>
</feature>
<dbReference type="InterPro" id="IPR047777">
    <property type="entry name" value="LapA-like_RM"/>
</dbReference>
<dbReference type="NCBIfam" id="NF012211">
    <property type="entry name" value="tand_rpt_95"/>
    <property type="match status" value="16"/>
</dbReference>
<dbReference type="Gene3D" id="2.60.40.2810">
    <property type="match status" value="14"/>
</dbReference>
<dbReference type="GO" id="GO:0005886">
    <property type="term" value="C:plasma membrane"/>
    <property type="evidence" value="ECO:0007669"/>
    <property type="project" value="UniProtKB-SubCell"/>
</dbReference>
<dbReference type="GO" id="GO:0005509">
    <property type="term" value="F:calcium ion binding"/>
    <property type="evidence" value="ECO:0007669"/>
    <property type="project" value="InterPro"/>
</dbReference>
<feature type="domain" description="Cadherin" evidence="4">
    <location>
        <begin position="386"/>
        <end position="483"/>
    </location>
</feature>
<dbReference type="RefSeq" id="WP_179355752.1">
    <property type="nucleotide sequence ID" value="NZ_CP058627.1"/>
</dbReference>
<feature type="domain" description="Cadherin" evidence="4">
    <location>
        <begin position="491"/>
        <end position="597"/>
    </location>
</feature>
<feature type="domain" description="Cadherin" evidence="4">
    <location>
        <begin position="2376"/>
        <end position="2491"/>
    </location>
</feature>
<organism evidence="5 6">
    <name type="scientific">Chitinibacter bivalviorum</name>
    <dbReference type="NCBI Taxonomy" id="2739434"/>
    <lineage>
        <taxon>Bacteria</taxon>
        <taxon>Pseudomonadati</taxon>
        <taxon>Pseudomonadota</taxon>
        <taxon>Betaproteobacteria</taxon>
        <taxon>Neisseriales</taxon>
        <taxon>Chitinibacteraceae</taxon>
        <taxon>Chitinibacter</taxon>
    </lineage>
</organism>
<dbReference type="Pfam" id="PF17963">
    <property type="entry name" value="Big_9"/>
    <property type="match status" value="15"/>
</dbReference>
<dbReference type="Gene3D" id="2.60.40.3440">
    <property type="match status" value="2"/>
</dbReference>
<feature type="domain" description="Cadherin" evidence="4">
    <location>
        <begin position="1961"/>
        <end position="2067"/>
    </location>
</feature>
<dbReference type="Pfam" id="PF00353">
    <property type="entry name" value="HemolysinCabind"/>
    <property type="match status" value="1"/>
</dbReference>
<dbReference type="InterPro" id="IPR001343">
    <property type="entry name" value="Hemolysn_Ca-bd"/>
</dbReference>
<evidence type="ECO:0000313" key="6">
    <source>
        <dbReference type="Proteomes" id="UP000509597"/>
    </source>
</evidence>
<keyword evidence="6" id="KW-1185">Reference proteome</keyword>
<evidence type="ECO:0000313" key="5">
    <source>
        <dbReference type="EMBL" id="QLG89256.1"/>
    </source>
</evidence>
<dbReference type="KEGG" id="chiz:HQ393_13950"/>
<evidence type="ECO:0000256" key="1">
    <source>
        <dbReference type="ARBA" id="ARBA00022692"/>
    </source>
</evidence>
<feature type="domain" description="Cadherin" evidence="4">
    <location>
        <begin position="806"/>
        <end position="903"/>
    </location>
</feature>
<feature type="domain" description="Cadherin" evidence="4">
    <location>
        <begin position="2490"/>
        <end position="2605"/>
    </location>
</feature>
<reference evidence="5 6" key="1">
    <citation type="submission" date="2020-07" db="EMBL/GenBank/DDBJ databases">
        <title>Complete genome sequence of Chitinibacter sp. 2T18.</title>
        <authorList>
            <person name="Bae J.-W."/>
            <person name="Choi J.-W."/>
        </authorList>
    </citation>
    <scope>NUCLEOTIDE SEQUENCE [LARGE SCALE GENOMIC DNA]</scope>
    <source>
        <strain evidence="5 6">2T18</strain>
    </source>
</reference>
<evidence type="ECO:0000256" key="2">
    <source>
        <dbReference type="ARBA" id="ARBA00022989"/>
    </source>
</evidence>
<evidence type="ECO:0000259" key="4">
    <source>
        <dbReference type="PROSITE" id="PS50268"/>
    </source>
</evidence>
<dbReference type="InterPro" id="IPR041690">
    <property type="entry name" value="Cadherin_5"/>
</dbReference>
<dbReference type="GO" id="GO:0007156">
    <property type="term" value="P:homophilic cell adhesion via plasma membrane adhesion molecules"/>
    <property type="evidence" value="ECO:0007669"/>
    <property type="project" value="InterPro"/>
</dbReference>
<feature type="domain" description="Cadherin" evidence="4">
    <location>
        <begin position="1016"/>
        <end position="1122"/>
    </location>
</feature>
<feature type="domain" description="Cadherin" evidence="4">
    <location>
        <begin position="2832"/>
        <end position="2952"/>
    </location>
</feature>
<feature type="domain" description="Cadherin" evidence="4">
    <location>
        <begin position="911"/>
        <end position="1008"/>
    </location>
</feature>
<dbReference type="PRINTS" id="PR00313">
    <property type="entry name" value="CABNDNGRPT"/>
</dbReference>
<dbReference type="Gene3D" id="2.60.40.60">
    <property type="entry name" value="Cadherins"/>
    <property type="match status" value="6"/>
</dbReference>
<feature type="domain" description="Cadherin" evidence="4">
    <location>
        <begin position="1856"/>
        <end position="1953"/>
    </location>
</feature>
<protein>
    <submittedName>
        <fullName evidence="5">Retention module-containing protein</fullName>
    </submittedName>
</protein>
<keyword evidence="2" id="KW-1133">Transmembrane helix</keyword>
<accession>A0A7H9BLL0</accession>
<dbReference type="PANTHER" id="PTHR24026:SF126">
    <property type="entry name" value="PROTOCADHERIN FAT 4"/>
    <property type="match status" value="1"/>
</dbReference>
<dbReference type="InterPro" id="IPR019960">
    <property type="entry name" value="T1SS_VCA0849"/>
</dbReference>
<dbReference type="PANTHER" id="PTHR24026">
    <property type="entry name" value="FAT ATYPICAL CADHERIN-RELATED"/>
    <property type="match status" value="1"/>
</dbReference>
<feature type="domain" description="Cadherin" evidence="4">
    <location>
        <begin position="2718"/>
        <end position="2833"/>
    </location>
</feature>
<dbReference type="SUPFAM" id="SSF51120">
    <property type="entry name" value="beta-Roll"/>
    <property type="match status" value="1"/>
</dbReference>
<dbReference type="Pfam" id="PF17892">
    <property type="entry name" value="Cadherin_5"/>
    <property type="match status" value="4"/>
</dbReference>
<proteinExistence type="predicted"/>
<dbReference type="PROSITE" id="PS50268">
    <property type="entry name" value="CADHERIN_2"/>
    <property type="match status" value="17"/>
</dbReference>
<feature type="domain" description="Cadherin" evidence="4">
    <location>
        <begin position="1331"/>
        <end position="1428"/>
    </location>
</feature>
<feature type="region of interest" description="Disordered" evidence="3">
    <location>
        <begin position="311"/>
        <end position="336"/>
    </location>
</feature>